<keyword evidence="8" id="KW-1185">Reference proteome</keyword>
<feature type="domain" description="ABC transporter" evidence="6">
    <location>
        <begin position="308"/>
        <end position="571"/>
    </location>
</feature>
<name>A0AAX4K3I0_9TREE</name>
<sequence length="572" mass="64413">MTKPLPLVKIPSNALIHKFGSSTPSSSTALLRFPEKGWTINRSQNEGWAIVGDAEGRRLAVETLLSRHRIHPIPGPPGPFPYIASMTNSDSRRSNRSTKSMTNDISDYRPIRHLAFSRPISNGEFQDYTARYGALQEEDKLTFRQVIESNQNITNQSSTQDVQRICELMNIDRLLDLPLISLSSGQTRKSRIASALLTKPLLLILEDPMSGLDVTSRKEVSDLLGKFNNSEDSQLKIILVLRGKHNSEDLPEWITNVAQVKGGNVWIGPKNQYQEVLKQEEESGSASSEAKLEEITENKDNDNRQELVKLDKVSVSYGEGTRPVLKEVSWTIKEGEKWHLQGSNGSGKTTLLSIILGNHPRSYSLPFSSLKLFDKPRREIPTSTLRRLIGHTSPEIYSSFPRSMGLTAYSTIGTGFEGVFSRRQLNSEQKQRVLYLIDQVKDLLKSPPPSTVPRSPEKNESKNESLKKMNVVLDEELKTIALKEFSHFTPSQQGLLLFLRAIVSQPNLLILDEPSQGIDENIWERCKNILKTESRLNERMSIIVVSHYEDEVPWPKGQGKILRLDQGVAKVE</sequence>
<dbReference type="AlphaFoldDB" id="A0AAX4K3I0"/>
<dbReference type="PANTHER" id="PTHR43117">
    <property type="entry name" value="OSMOPROTECTANT IMPORT ATP-BINDING PROTEIN OSMV"/>
    <property type="match status" value="1"/>
</dbReference>
<evidence type="ECO:0000256" key="5">
    <source>
        <dbReference type="SAM" id="MobiDB-lite"/>
    </source>
</evidence>
<accession>A0AAX4K3I0</accession>
<dbReference type="PANTHER" id="PTHR43117:SF4">
    <property type="entry name" value="OSMOPROTECTANT IMPORT ATP-BINDING PROTEIN OSMV"/>
    <property type="match status" value="1"/>
</dbReference>
<feature type="compositionally biased region" description="Basic and acidic residues" evidence="5">
    <location>
        <begin position="455"/>
        <end position="465"/>
    </location>
</feature>
<feature type="region of interest" description="Disordered" evidence="5">
    <location>
        <begin position="445"/>
        <end position="465"/>
    </location>
</feature>
<keyword evidence="4" id="KW-0067">ATP-binding</keyword>
<gene>
    <name evidence="7" type="ORF">L201_006676</name>
</gene>
<evidence type="ECO:0000259" key="6">
    <source>
        <dbReference type="PROSITE" id="PS50893"/>
    </source>
</evidence>
<keyword evidence="3" id="KW-0547">Nucleotide-binding</keyword>
<proteinExistence type="inferred from homology"/>
<dbReference type="GO" id="GO:0016887">
    <property type="term" value="F:ATP hydrolysis activity"/>
    <property type="evidence" value="ECO:0007669"/>
    <property type="project" value="InterPro"/>
</dbReference>
<reference evidence="7 8" key="1">
    <citation type="submission" date="2024-01" db="EMBL/GenBank/DDBJ databases">
        <title>Comparative genomics of Cryptococcus and Kwoniella reveals pathogenesis evolution and contrasting modes of karyotype evolution via chromosome fusion or intercentromeric recombination.</title>
        <authorList>
            <person name="Coelho M.A."/>
            <person name="David-Palma M."/>
            <person name="Shea T."/>
            <person name="Bowers K."/>
            <person name="McGinley-Smith S."/>
            <person name="Mohammad A.W."/>
            <person name="Gnirke A."/>
            <person name="Yurkov A.M."/>
            <person name="Nowrousian M."/>
            <person name="Sun S."/>
            <person name="Cuomo C.A."/>
            <person name="Heitman J."/>
        </authorList>
    </citation>
    <scope>NUCLEOTIDE SEQUENCE [LARGE SCALE GENOMIC DNA]</scope>
    <source>
        <strain evidence="7 8">CBS 6074</strain>
    </source>
</reference>
<feature type="compositionally biased region" description="Basic and acidic residues" evidence="5">
    <location>
        <begin position="290"/>
        <end position="300"/>
    </location>
</feature>
<feature type="region of interest" description="Disordered" evidence="5">
    <location>
        <begin position="280"/>
        <end position="300"/>
    </location>
</feature>
<dbReference type="SMART" id="SM00382">
    <property type="entry name" value="AAA"/>
    <property type="match status" value="1"/>
</dbReference>
<dbReference type="InterPro" id="IPR003439">
    <property type="entry name" value="ABC_transporter-like_ATP-bd"/>
</dbReference>
<dbReference type="GO" id="GO:0005524">
    <property type="term" value="F:ATP binding"/>
    <property type="evidence" value="ECO:0007669"/>
    <property type="project" value="UniProtKB-KW"/>
</dbReference>
<dbReference type="Pfam" id="PF00005">
    <property type="entry name" value="ABC_tran"/>
    <property type="match status" value="2"/>
</dbReference>
<organism evidence="7 8">
    <name type="scientific">Kwoniella dendrophila CBS 6074</name>
    <dbReference type="NCBI Taxonomy" id="1295534"/>
    <lineage>
        <taxon>Eukaryota</taxon>
        <taxon>Fungi</taxon>
        <taxon>Dikarya</taxon>
        <taxon>Basidiomycota</taxon>
        <taxon>Agaricomycotina</taxon>
        <taxon>Tremellomycetes</taxon>
        <taxon>Tremellales</taxon>
        <taxon>Cryptococcaceae</taxon>
        <taxon>Kwoniella</taxon>
    </lineage>
</organism>
<protein>
    <recommendedName>
        <fullName evidence="6">ABC transporter domain-containing protein</fullName>
    </recommendedName>
</protein>
<dbReference type="SUPFAM" id="SSF52540">
    <property type="entry name" value="P-loop containing nucleoside triphosphate hydrolases"/>
    <property type="match status" value="2"/>
</dbReference>
<dbReference type="Gene3D" id="3.40.50.300">
    <property type="entry name" value="P-loop containing nucleotide triphosphate hydrolases"/>
    <property type="match status" value="2"/>
</dbReference>
<dbReference type="RefSeq" id="XP_066078491.1">
    <property type="nucleotide sequence ID" value="XM_066222394.1"/>
</dbReference>
<dbReference type="InterPro" id="IPR027417">
    <property type="entry name" value="P-loop_NTPase"/>
</dbReference>
<dbReference type="EMBL" id="CP144106">
    <property type="protein sequence ID" value="WWC91729.1"/>
    <property type="molecule type" value="Genomic_DNA"/>
</dbReference>
<evidence type="ECO:0000256" key="1">
    <source>
        <dbReference type="ARBA" id="ARBA00005417"/>
    </source>
</evidence>
<evidence type="ECO:0000256" key="2">
    <source>
        <dbReference type="ARBA" id="ARBA00022448"/>
    </source>
</evidence>
<evidence type="ECO:0000256" key="4">
    <source>
        <dbReference type="ARBA" id="ARBA00022840"/>
    </source>
</evidence>
<dbReference type="InterPro" id="IPR003593">
    <property type="entry name" value="AAA+_ATPase"/>
</dbReference>
<evidence type="ECO:0000313" key="8">
    <source>
        <dbReference type="Proteomes" id="UP001355207"/>
    </source>
</evidence>
<dbReference type="GeneID" id="91097345"/>
<feature type="domain" description="ABC transporter" evidence="6">
    <location>
        <begin position="17"/>
        <end position="295"/>
    </location>
</feature>
<keyword evidence="2" id="KW-0813">Transport</keyword>
<dbReference type="PROSITE" id="PS50893">
    <property type="entry name" value="ABC_TRANSPORTER_2"/>
    <property type="match status" value="2"/>
</dbReference>
<evidence type="ECO:0000256" key="3">
    <source>
        <dbReference type="ARBA" id="ARBA00022741"/>
    </source>
</evidence>
<dbReference type="Proteomes" id="UP001355207">
    <property type="component" value="Chromosome 9"/>
</dbReference>
<comment type="similarity">
    <text evidence="1">Belongs to the ABC transporter superfamily.</text>
</comment>
<evidence type="ECO:0000313" key="7">
    <source>
        <dbReference type="EMBL" id="WWC91729.1"/>
    </source>
</evidence>